<keyword evidence="4" id="KW-0630">Potassium</keyword>
<name>A0A5B7DZP9_PORTR</name>
<evidence type="ECO:0000256" key="9">
    <source>
        <dbReference type="SAM" id="Phobius"/>
    </source>
</evidence>
<accession>A0A5B7DZP9</accession>
<keyword evidence="9" id="KW-0812">Transmembrane</keyword>
<dbReference type="Gene3D" id="6.10.140.1910">
    <property type="match status" value="2"/>
</dbReference>
<evidence type="ECO:0000256" key="3">
    <source>
        <dbReference type="ARBA" id="ARBA00022475"/>
    </source>
</evidence>
<dbReference type="Proteomes" id="UP000324222">
    <property type="component" value="Unassembled WGS sequence"/>
</dbReference>
<dbReference type="EMBL" id="VSRR010001677">
    <property type="protein sequence ID" value="MPC26968.1"/>
    <property type="molecule type" value="Genomic_DNA"/>
</dbReference>
<organism evidence="11 12">
    <name type="scientific">Portunus trituberculatus</name>
    <name type="common">Swimming crab</name>
    <name type="synonym">Neptunus trituberculatus</name>
    <dbReference type="NCBI Taxonomy" id="210409"/>
    <lineage>
        <taxon>Eukaryota</taxon>
        <taxon>Metazoa</taxon>
        <taxon>Ecdysozoa</taxon>
        <taxon>Arthropoda</taxon>
        <taxon>Crustacea</taxon>
        <taxon>Multicrustacea</taxon>
        <taxon>Malacostraca</taxon>
        <taxon>Eumalacostraca</taxon>
        <taxon>Eucarida</taxon>
        <taxon>Decapoda</taxon>
        <taxon>Pleocyemata</taxon>
        <taxon>Brachyura</taxon>
        <taxon>Eubrachyura</taxon>
        <taxon>Portunoidea</taxon>
        <taxon>Portunidae</taxon>
        <taxon>Portuninae</taxon>
        <taxon>Portunus</taxon>
    </lineage>
</organism>
<evidence type="ECO:0000256" key="6">
    <source>
        <dbReference type="ARBA" id="ARBA00023303"/>
    </source>
</evidence>
<feature type="transmembrane region" description="Helical" evidence="9">
    <location>
        <begin position="183"/>
        <end position="201"/>
    </location>
</feature>
<gene>
    <name evidence="11" type="primary">KCNQ5_2</name>
    <name evidence="11" type="ORF">E2C01_020120</name>
</gene>
<dbReference type="InterPro" id="IPR003937">
    <property type="entry name" value="K_chnl_volt-dep_KCNQ"/>
</dbReference>
<evidence type="ECO:0000313" key="11">
    <source>
        <dbReference type="EMBL" id="MPC26968.1"/>
    </source>
</evidence>
<feature type="region of interest" description="Disordered" evidence="8">
    <location>
        <begin position="142"/>
        <end position="164"/>
    </location>
</feature>
<evidence type="ECO:0000256" key="5">
    <source>
        <dbReference type="ARBA" id="ARBA00023065"/>
    </source>
</evidence>
<comment type="caution">
    <text evidence="11">The sequence shown here is derived from an EMBL/GenBank/DDBJ whole genome shotgun (WGS) entry which is preliminary data.</text>
</comment>
<evidence type="ECO:0000259" key="10">
    <source>
        <dbReference type="Pfam" id="PF03520"/>
    </source>
</evidence>
<sequence>MISLDASFHTPAEAFIAAILTSVGFKHNASFVTRLPTIRRHRNAHSPSIKNRHTDSNHALDNLVNSNRINTSHSEDSVTKESSDVVLTKKNSDVHLRLAAAAFLTPMVLSETGTPTNGTPVEQDPAQFPVVLANLLHKEFGGNVATPRRPRSPSRDEDDDQPRVLQLTNQHKAAIRAIRKVSMVGRVVVVVVVMVMIKYFTARRKFKEALKPYDVKDVIEQYSAGHVDLLSRIRYFLARRKFKEALKPYDVKDVIEQYSSGHADLLTRVKYLHGRLDQILGKQGSKAKDVYESKISLASRIVKVERQVDDIESKLDQLIDLYMEDRKRLLALPPPVTGLLPTTPTSSAPLPGSPDSCSSGPTTSFTPITSSSTVIPSSSLTVSTQIQPLATSGITVLC</sequence>
<protein>
    <submittedName>
        <fullName evidence="11">Potassium voltage-gated channel subfamily KQT member 5</fullName>
    </submittedName>
</protein>
<dbReference type="InterPro" id="IPR013821">
    <property type="entry name" value="K_chnl_volt-dep_KCNQ_C"/>
</dbReference>
<evidence type="ECO:0000313" key="12">
    <source>
        <dbReference type="Proteomes" id="UP000324222"/>
    </source>
</evidence>
<keyword evidence="9" id="KW-1133">Transmembrane helix</keyword>
<proteinExistence type="predicted"/>
<reference evidence="11 12" key="1">
    <citation type="submission" date="2019-05" db="EMBL/GenBank/DDBJ databases">
        <title>Another draft genome of Portunus trituberculatus and its Hox gene families provides insights of decapod evolution.</title>
        <authorList>
            <person name="Jeong J.-H."/>
            <person name="Song I."/>
            <person name="Kim S."/>
            <person name="Choi T."/>
            <person name="Kim D."/>
            <person name="Ryu S."/>
            <person name="Kim W."/>
        </authorList>
    </citation>
    <scope>NUCLEOTIDE SEQUENCE [LARGE SCALE GENOMIC DNA]</scope>
    <source>
        <tissue evidence="11">Muscle</tissue>
    </source>
</reference>
<keyword evidence="6" id="KW-0407">Ion channel</keyword>
<evidence type="ECO:0000256" key="2">
    <source>
        <dbReference type="ARBA" id="ARBA00022448"/>
    </source>
</evidence>
<dbReference type="PANTHER" id="PTHR47735:SF9">
    <property type="entry name" value="POTASSIUM VOLTAGE-GATED CHANNEL SUBFAMILY KQT MEMBER 4-LIKE ISOFORM X1"/>
    <property type="match status" value="1"/>
</dbReference>
<evidence type="ECO:0000256" key="8">
    <source>
        <dbReference type="SAM" id="MobiDB-lite"/>
    </source>
</evidence>
<dbReference type="AlphaFoldDB" id="A0A5B7DZP9"/>
<evidence type="ECO:0000256" key="7">
    <source>
        <dbReference type="ARBA" id="ARBA00034430"/>
    </source>
</evidence>
<feature type="compositionally biased region" description="Low complexity" evidence="8">
    <location>
        <begin position="337"/>
        <end position="372"/>
    </location>
</feature>
<comment type="subcellular location">
    <subcellularLocation>
        <location evidence="1">Cell membrane</location>
        <topology evidence="1">Multi-pass membrane protein</topology>
    </subcellularLocation>
</comment>
<dbReference type="GO" id="GO:0008076">
    <property type="term" value="C:voltage-gated potassium channel complex"/>
    <property type="evidence" value="ECO:0007669"/>
    <property type="project" value="TreeGrafter"/>
</dbReference>
<keyword evidence="5" id="KW-0406">Ion transport</keyword>
<keyword evidence="12" id="KW-1185">Reference proteome</keyword>
<keyword evidence="2" id="KW-0813">Transport</keyword>
<keyword evidence="9" id="KW-0472">Membrane</keyword>
<dbReference type="OrthoDB" id="8879391at2759"/>
<evidence type="ECO:0000256" key="4">
    <source>
        <dbReference type="ARBA" id="ARBA00022958"/>
    </source>
</evidence>
<dbReference type="GO" id="GO:0005249">
    <property type="term" value="F:voltage-gated potassium channel activity"/>
    <property type="evidence" value="ECO:0007669"/>
    <property type="project" value="InterPro"/>
</dbReference>
<comment type="catalytic activity">
    <reaction evidence="7">
        <text>K(+)(in) = K(+)(out)</text>
        <dbReference type="Rhea" id="RHEA:29463"/>
        <dbReference type="ChEBI" id="CHEBI:29103"/>
    </reaction>
</comment>
<feature type="domain" description="Potassium channel voltage dependent KCNQ C-terminal" evidence="10">
    <location>
        <begin position="234"/>
        <end position="325"/>
    </location>
</feature>
<dbReference type="PANTHER" id="PTHR47735">
    <property type="entry name" value="POTASSIUM VOLTAGE-GATED CHANNEL SUBFAMILY KQT MEMBER 4"/>
    <property type="match status" value="1"/>
</dbReference>
<evidence type="ECO:0000256" key="1">
    <source>
        <dbReference type="ARBA" id="ARBA00004651"/>
    </source>
</evidence>
<feature type="region of interest" description="Disordered" evidence="8">
    <location>
        <begin position="335"/>
        <end position="372"/>
    </location>
</feature>
<keyword evidence="3" id="KW-1003">Cell membrane</keyword>
<dbReference type="Pfam" id="PF03520">
    <property type="entry name" value="KCNQ_channel"/>
    <property type="match status" value="1"/>
</dbReference>